<feature type="compositionally biased region" description="Polar residues" evidence="1">
    <location>
        <begin position="90"/>
        <end position="105"/>
    </location>
</feature>
<keyword evidence="3" id="KW-1185">Reference proteome</keyword>
<dbReference type="AlphaFoldDB" id="A0A3S5B5L0"/>
<reference evidence="2" key="1">
    <citation type="submission" date="2018-11" db="EMBL/GenBank/DDBJ databases">
        <authorList>
            <consortium name="Pathogen Informatics"/>
        </authorList>
    </citation>
    <scope>NUCLEOTIDE SEQUENCE</scope>
</reference>
<evidence type="ECO:0000313" key="2">
    <source>
        <dbReference type="EMBL" id="VEL37179.1"/>
    </source>
</evidence>
<protein>
    <submittedName>
        <fullName evidence="2">Uncharacterized protein</fullName>
    </submittedName>
</protein>
<evidence type="ECO:0000256" key="1">
    <source>
        <dbReference type="SAM" id="MobiDB-lite"/>
    </source>
</evidence>
<evidence type="ECO:0000313" key="3">
    <source>
        <dbReference type="Proteomes" id="UP000784294"/>
    </source>
</evidence>
<feature type="region of interest" description="Disordered" evidence="1">
    <location>
        <begin position="85"/>
        <end position="105"/>
    </location>
</feature>
<sequence length="105" mass="11544">MYLSFSLNFSSAPYIYLAITIHSFPLESILCLRQASSQLPMNPHFRPNCTHRALCFLHLIAACTSAASIAHLSRDVPKWTCFRPAPAAGQKQSPDTAPQSNAKVV</sequence>
<dbReference type="Proteomes" id="UP000784294">
    <property type="component" value="Unassembled WGS sequence"/>
</dbReference>
<accession>A0A3S5B5L0</accession>
<dbReference type="EMBL" id="CAAALY010254238">
    <property type="protein sequence ID" value="VEL37179.1"/>
    <property type="molecule type" value="Genomic_DNA"/>
</dbReference>
<comment type="caution">
    <text evidence="2">The sequence shown here is derived from an EMBL/GenBank/DDBJ whole genome shotgun (WGS) entry which is preliminary data.</text>
</comment>
<gene>
    <name evidence="2" type="ORF">PXEA_LOCUS30619</name>
</gene>
<name>A0A3S5B5L0_9PLAT</name>
<proteinExistence type="predicted"/>
<organism evidence="2 3">
    <name type="scientific">Protopolystoma xenopodis</name>
    <dbReference type="NCBI Taxonomy" id="117903"/>
    <lineage>
        <taxon>Eukaryota</taxon>
        <taxon>Metazoa</taxon>
        <taxon>Spiralia</taxon>
        <taxon>Lophotrochozoa</taxon>
        <taxon>Platyhelminthes</taxon>
        <taxon>Monogenea</taxon>
        <taxon>Polyopisthocotylea</taxon>
        <taxon>Polystomatidea</taxon>
        <taxon>Polystomatidae</taxon>
        <taxon>Protopolystoma</taxon>
    </lineage>
</organism>